<dbReference type="AlphaFoldDB" id="A0A0S4J2V2"/>
<feature type="transmembrane region" description="Helical" evidence="4">
    <location>
        <begin position="12"/>
        <end position="36"/>
    </location>
</feature>
<keyword evidence="4" id="KW-1133">Transmembrane helix</keyword>
<evidence type="ECO:0000313" key="6">
    <source>
        <dbReference type="Proteomes" id="UP000051952"/>
    </source>
</evidence>
<feature type="compositionally biased region" description="Basic residues" evidence="3">
    <location>
        <begin position="1151"/>
        <end position="1166"/>
    </location>
</feature>
<dbReference type="VEuPathDB" id="TriTrypDB:BSAL_90050"/>
<evidence type="ECO:0000256" key="2">
    <source>
        <dbReference type="ARBA" id="ARBA00022737"/>
    </source>
</evidence>
<gene>
    <name evidence="5" type="ORF">BSAL_90050</name>
</gene>
<sequence length="1183" mass="127357">MSYTQHLEMHSASYLGTANMLTTVVAFVASVVFMTAGAQDLPVCVCDFRKAVLQDFYTATMGENWLLPASKRWNFAASVCSFTGVQCSNATGDITAIELAASGLSGSLPDSLGQLANMVLVNLTSNAISNSIPATLSNWTSISRFVVSNNKLSGSLPSSLKTWHSISRFSVASNQLSGTLPPEYAEWGRVETLAAGPQGIGRYIDFSFNSLHGALPEQYSAWGDSVVLFDAEDNMLTGTIPAMWASWSRIFFFSINNNNISGTLPPEFKNWSLVRDFKVGSNDLEGTFPVVYSVWTNLAYFWTGSNNFHGTLHTEYKAWVGTQELFVNNNNLTGTIPKEYNVMTQLSSLIVNSNRFSGSLDDSFGPSWRLLVRINAHNNSFSGTLPSSFGQWTGLINFRMSNNNFTGTLSSLYGAWTNMVLFDVSFNSLTGTLPSEYGSWHVATSFVINNNDFSGSLPDRYGPGWTSMLTVTINNNSLSGSLPSSFSLGKTILNFYASYNAFSGTLPESWSSGMRLLSSLFLDNNQLSGSITTAFTAFSSLLVINLAFNNLTGSLPSVVKWPGVYLIGLQNNPHLHGAIPSSWGESGTFSVVFKILAVCGTELCGNASDLGFPLGFRCFTRPIALDNVMSNPLSLLSLLTDASFSVPSYTCLAPLPTPLPPPPPPPPPVSFVDGTVKASIGTARAVSVYSSIVLTFVASPGVQTGMKMSLLQGALTASQLSRLCIIQSDDSENGLEEQLAPFLDAANNPLRLTIPGIDDDGDDAVAGSLIGNTVLVVGLARVRKSFDISQRLPCLNVISNVARTLGWTKRSNGNSHDEVTLLPATAATSYFMFLQPTVMNAIVLFGIGGGAALGISIPVLLLWLGAAVSVFHILRKQLYVALPRGIVFVESGKKTTRAAATASNSNAASFIEKAIKLIGAPRGEWTVSTDIKEVSTSTRRRSLQMFLKRFRAFIEPYVSEHVWFGVVDVTIMILGGFVQGVAVAATNSDPTTACAAFYGSTAVMILLVLIQMVLCVVLSPLALRFDALMVLVLGTVSVISEIFSLASQPDAADITATVGFFLQAALVILLPFLNASTEATPARDEKTMTAEEATMTKKREESVRRHSRHSDRASDEQLLAQHATLVPEATAAAFHGAQRENLRRLISMIALKKRPPQRRGQKKKHSGTGTVAGRCDQRVPHSA</sequence>
<keyword evidence="1" id="KW-0433">Leucine-rich repeat</keyword>
<feature type="transmembrane region" description="Helical" evidence="4">
    <location>
        <begin position="997"/>
        <end position="1018"/>
    </location>
</feature>
<organism evidence="5 6">
    <name type="scientific">Bodo saltans</name>
    <name type="common">Flagellated protozoan</name>
    <dbReference type="NCBI Taxonomy" id="75058"/>
    <lineage>
        <taxon>Eukaryota</taxon>
        <taxon>Discoba</taxon>
        <taxon>Euglenozoa</taxon>
        <taxon>Kinetoplastea</taxon>
        <taxon>Metakinetoplastina</taxon>
        <taxon>Eubodonida</taxon>
        <taxon>Bodonidae</taxon>
        <taxon>Bodo</taxon>
    </lineage>
</organism>
<evidence type="ECO:0000256" key="1">
    <source>
        <dbReference type="ARBA" id="ARBA00022614"/>
    </source>
</evidence>
<feature type="transmembrane region" description="Helical" evidence="4">
    <location>
        <begin position="841"/>
        <end position="874"/>
    </location>
</feature>
<feature type="transmembrane region" description="Helical" evidence="4">
    <location>
        <begin position="962"/>
        <end position="985"/>
    </location>
</feature>
<accession>A0A0S4J2V2</accession>
<proteinExistence type="predicted"/>
<dbReference type="Proteomes" id="UP000051952">
    <property type="component" value="Unassembled WGS sequence"/>
</dbReference>
<dbReference type="EMBL" id="CYKH01001167">
    <property type="protein sequence ID" value="CUG85516.1"/>
    <property type="molecule type" value="Genomic_DNA"/>
</dbReference>
<keyword evidence="6" id="KW-1185">Reference proteome</keyword>
<keyword evidence="2" id="KW-0677">Repeat</keyword>
<evidence type="ECO:0000313" key="5">
    <source>
        <dbReference type="EMBL" id="CUG85516.1"/>
    </source>
</evidence>
<dbReference type="InterPro" id="IPR032675">
    <property type="entry name" value="LRR_dom_sf"/>
</dbReference>
<feature type="region of interest" description="Disordered" evidence="3">
    <location>
        <begin position="1150"/>
        <end position="1183"/>
    </location>
</feature>
<name>A0A0S4J2V2_BODSA</name>
<keyword evidence="4" id="KW-0472">Membrane</keyword>
<dbReference type="PANTHER" id="PTHR48056">
    <property type="entry name" value="LRR RECEPTOR-LIKE SERINE/THREONINE-PROTEIN KINASE-RELATED"/>
    <property type="match status" value="1"/>
</dbReference>
<feature type="transmembrane region" description="Helical" evidence="4">
    <location>
        <begin position="1025"/>
        <end position="1046"/>
    </location>
</feature>
<evidence type="ECO:0000256" key="3">
    <source>
        <dbReference type="SAM" id="MobiDB-lite"/>
    </source>
</evidence>
<dbReference type="InterPro" id="IPR050647">
    <property type="entry name" value="Plant_LRR-RLKs"/>
</dbReference>
<dbReference type="OrthoDB" id="5917255at2759"/>
<reference evidence="6" key="1">
    <citation type="submission" date="2015-09" db="EMBL/GenBank/DDBJ databases">
        <authorList>
            <consortium name="Pathogen Informatics"/>
        </authorList>
    </citation>
    <scope>NUCLEOTIDE SEQUENCE [LARGE SCALE GENOMIC DNA]</scope>
    <source>
        <strain evidence="6">Lake Konstanz</strain>
    </source>
</reference>
<evidence type="ECO:0000256" key="4">
    <source>
        <dbReference type="SAM" id="Phobius"/>
    </source>
</evidence>
<dbReference type="SUPFAM" id="SSF52058">
    <property type="entry name" value="L domain-like"/>
    <property type="match status" value="2"/>
</dbReference>
<keyword evidence="4" id="KW-0812">Transmembrane</keyword>
<feature type="compositionally biased region" description="Basic and acidic residues" evidence="3">
    <location>
        <begin position="1081"/>
        <end position="1115"/>
    </location>
</feature>
<feature type="region of interest" description="Disordered" evidence="3">
    <location>
        <begin position="1080"/>
        <end position="1115"/>
    </location>
</feature>
<dbReference type="Gene3D" id="3.80.10.10">
    <property type="entry name" value="Ribonuclease Inhibitor"/>
    <property type="match status" value="3"/>
</dbReference>
<protein>
    <submittedName>
        <fullName evidence="5">GP46-like surface antigen, putative</fullName>
    </submittedName>
</protein>
<feature type="transmembrane region" description="Helical" evidence="4">
    <location>
        <begin position="1052"/>
        <end position="1073"/>
    </location>
</feature>